<dbReference type="SUPFAM" id="SSF51905">
    <property type="entry name" value="FAD/NAD(P)-binding domain"/>
    <property type="match status" value="1"/>
</dbReference>
<reference evidence="2 3" key="1">
    <citation type="submission" date="2020-07" db="EMBL/GenBank/DDBJ databases">
        <title>Genomic Encyclopedia of Type Strains, Phase IV (KMG-IV): sequencing the most valuable type-strain genomes for metagenomic binning, comparative biology and taxonomic classification.</title>
        <authorList>
            <person name="Goeker M."/>
        </authorList>
    </citation>
    <scope>NUCLEOTIDE SEQUENCE [LARGE SCALE GENOMIC DNA]</scope>
    <source>
        <strain evidence="2 3">DSM 45533</strain>
    </source>
</reference>
<dbReference type="InterPro" id="IPR050407">
    <property type="entry name" value="Geranylgeranyl_reductase"/>
</dbReference>
<dbReference type="InterPro" id="IPR002938">
    <property type="entry name" value="FAD-bd"/>
</dbReference>
<dbReference type="Proteomes" id="UP000530928">
    <property type="component" value="Unassembled WGS sequence"/>
</dbReference>
<evidence type="ECO:0000313" key="3">
    <source>
        <dbReference type="Proteomes" id="UP000530928"/>
    </source>
</evidence>
<evidence type="ECO:0000313" key="2">
    <source>
        <dbReference type="EMBL" id="MBA2897075.1"/>
    </source>
</evidence>
<dbReference type="PRINTS" id="PR00420">
    <property type="entry name" value="RNGMNOXGNASE"/>
</dbReference>
<dbReference type="InterPro" id="IPR036188">
    <property type="entry name" value="FAD/NAD-bd_sf"/>
</dbReference>
<dbReference type="PANTHER" id="PTHR42685">
    <property type="entry name" value="GERANYLGERANYL DIPHOSPHATE REDUCTASE"/>
    <property type="match status" value="1"/>
</dbReference>
<proteinExistence type="predicted"/>
<evidence type="ECO:0000259" key="1">
    <source>
        <dbReference type="Pfam" id="PF01494"/>
    </source>
</evidence>
<dbReference type="PANTHER" id="PTHR42685:SF22">
    <property type="entry name" value="CONDITIONED MEDIUM FACTOR RECEPTOR 1"/>
    <property type="match status" value="1"/>
</dbReference>
<feature type="domain" description="FAD-binding" evidence="1">
    <location>
        <begin position="4"/>
        <end position="172"/>
    </location>
</feature>
<organism evidence="2 3">
    <name type="scientific">Nonomuraea soli</name>
    <dbReference type="NCBI Taxonomy" id="1032476"/>
    <lineage>
        <taxon>Bacteria</taxon>
        <taxon>Bacillati</taxon>
        <taxon>Actinomycetota</taxon>
        <taxon>Actinomycetes</taxon>
        <taxon>Streptosporangiales</taxon>
        <taxon>Streptosporangiaceae</taxon>
        <taxon>Nonomuraea</taxon>
    </lineage>
</organism>
<dbReference type="EMBL" id="JACDUR010000010">
    <property type="protein sequence ID" value="MBA2897075.1"/>
    <property type="molecule type" value="Genomic_DNA"/>
</dbReference>
<dbReference type="Gene3D" id="3.50.50.60">
    <property type="entry name" value="FAD/NAD(P)-binding domain"/>
    <property type="match status" value="1"/>
</dbReference>
<dbReference type="GO" id="GO:0071949">
    <property type="term" value="F:FAD binding"/>
    <property type="evidence" value="ECO:0007669"/>
    <property type="project" value="InterPro"/>
</dbReference>
<dbReference type="AlphaFoldDB" id="A0A7W0CTN9"/>
<name>A0A7W0CTN9_9ACTN</name>
<keyword evidence="3" id="KW-1185">Reference proteome</keyword>
<comment type="caution">
    <text evidence="2">The sequence shown here is derived from an EMBL/GenBank/DDBJ whole genome shotgun (WGS) entry which is preliminary data.</text>
</comment>
<gene>
    <name evidence="2" type="ORF">HNR30_008471</name>
</gene>
<accession>A0A7W0CTN9</accession>
<sequence>MTFDAIIVGARVAGAATALLLARQGLRVLLLERSAIGSDTLSSHQLQPAGAAVLERWGLLGELVAAGTPATTHLRLHHGRHVVDAELPRAMFSPRRTLLDAMLVRAAAEAGAEVREHVTVEELVWSEGRVRGVAGRARRGGGFSADAPLVVGADGKHSIVARAVRAGVYRERPSRAFAAYTYVGGLPVGAGEMYQRDGAAAAVFPTNDGLTMVYVSAPLDGFVAYRADPDGTFLGLLDGFGELGERVRSARRAERLRATPDQPNRFRVPYGPGWALVGDAGVVMDSITAQGMTNALRNAELLSLAVASGDFAAHHRERDRGLSRMYDLTLHLARHRPGVAERLFFPLLARRFWRSDRRVGGRRRHRGALAA</sequence>
<dbReference type="Pfam" id="PF01494">
    <property type="entry name" value="FAD_binding_3"/>
    <property type="match status" value="1"/>
</dbReference>
<dbReference type="RefSeq" id="WP_181615793.1">
    <property type="nucleotide sequence ID" value="NZ_BAABAM010000010.1"/>
</dbReference>
<protein>
    <submittedName>
        <fullName evidence="2">2-polyprenyl-6-methoxyphenol hydroxylase-like FAD-dependent oxidoreductase</fullName>
    </submittedName>
</protein>